<evidence type="ECO:0000256" key="2">
    <source>
        <dbReference type="ARBA" id="ARBA00022692"/>
    </source>
</evidence>
<dbReference type="GeneID" id="116301943"/>
<keyword evidence="2 8" id="KW-0812">Transmembrane</keyword>
<evidence type="ECO:0000256" key="4">
    <source>
        <dbReference type="ARBA" id="ARBA00023040"/>
    </source>
</evidence>
<sequence>MATTTFISTTIATVTMETALFINTTQNLSIIIPTLSVAIPKCQFEAVSHPFVILLTIAYSAVIIVSLIANIMVIHYAASRKKLSRSFDRLIVNMAVADILDAMVGIPSNIAYFYMGIKWFPGVLGELTCKTINFGTNISIAASGFTLVAIAVDRYFAIAHRSKRSLSRRTVKFSILMIWVISGMIFSSDYYRFRVLEMSGHIVCLQDRRMWGNKAIEIDTIVKFVLNYGFPLSAMAILYGLIIRYLWRRKAPGYASDSIERKIHLQRRNSVKKLMTIVFVFAFCWFPVHVMHFLAAFNADVFLCTSIYIPLTCIWLAHANCAINPCLYLYLSRRNRASPAKPSNTF</sequence>
<dbReference type="AlphaFoldDB" id="A0A6P8IJC6"/>
<feature type="transmembrane region" description="Helical" evidence="9">
    <location>
        <begin position="228"/>
        <end position="247"/>
    </location>
</feature>
<evidence type="ECO:0000256" key="7">
    <source>
        <dbReference type="ARBA" id="ARBA00023224"/>
    </source>
</evidence>
<dbReference type="InterPro" id="IPR017452">
    <property type="entry name" value="GPCR_Rhodpsn_7TM"/>
</dbReference>
<feature type="domain" description="G-protein coupled receptors family 1 profile" evidence="10">
    <location>
        <begin position="69"/>
        <end position="328"/>
    </location>
</feature>
<dbReference type="KEGG" id="aten:116301943"/>
<dbReference type="PANTHER" id="PTHR45695:SF9">
    <property type="entry name" value="LEUCOKININ RECEPTOR"/>
    <property type="match status" value="1"/>
</dbReference>
<dbReference type="OrthoDB" id="5981855at2759"/>
<organism evidence="11 12">
    <name type="scientific">Actinia tenebrosa</name>
    <name type="common">Australian red waratah sea anemone</name>
    <dbReference type="NCBI Taxonomy" id="6105"/>
    <lineage>
        <taxon>Eukaryota</taxon>
        <taxon>Metazoa</taxon>
        <taxon>Cnidaria</taxon>
        <taxon>Anthozoa</taxon>
        <taxon>Hexacorallia</taxon>
        <taxon>Actiniaria</taxon>
        <taxon>Actiniidae</taxon>
        <taxon>Actinia</taxon>
    </lineage>
</organism>
<dbReference type="Gene3D" id="1.20.1070.10">
    <property type="entry name" value="Rhodopsin 7-helix transmembrane proteins"/>
    <property type="match status" value="1"/>
</dbReference>
<dbReference type="InParanoid" id="A0A6P8IJC6"/>
<evidence type="ECO:0000256" key="3">
    <source>
        <dbReference type="ARBA" id="ARBA00022989"/>
    </source>
</evidence>
<dbReference type="Pfam" id="PF00001">
    <property type="entry name" value="7tm_1"/>
    <property type="match status" value="1"/>
</dbReference>
<comment type="similarity">
    <text evidence="8">Belongs to the G-protein coupled receptor 1 family.</text>
</comment>
<name>A0A6P8IJC6_ACTTE</name>
<dbReference type="PANTHER" id="PTHR45695">
    <property type="entry name" value="LEUCOKININ RECEPTOR-RELATED"/>
    <property type="match status" value="1"/>
</dbReference>
<evidence type="ECO:0000256" key="5">
    <source>
        <dbReference type="ARBA" id="ARBA00023136"/>
    </source>
</evidence>
<dbReference type="GO" id="GO:0004930">
    <property type="term" value="F:G protein-coupled receptor activity"/>
    <property type="evidence" value="ECO:0007669"/>
    <property type="project" value="UniProtKB-KW"/>
</dbReference>
<feature type="transmembrane region" description="Helical" evidence="9">
    <location>
        <begin position="173"/>
        <end position="191"/>
    </location>
</feature>
<gene>
    <name evidence="12" type="primary">LOC116301943</name>
</gene>
<dbReference type="SUPFAM" id="SSF81321">
    <property type="entry name" value="Family A G protein-coupled receptor-like"/>
    <property type="match status" value="1"/>
</dbReference>
<feature type="transmembrane region" description="Helical" evidence="9">
    <location>
        <begin position="134"/>
        <end position="152"/>
    </location>
</feature>
<keyword evidence="7 8" id="KW-0807">Transducer</keyword>
<accession>A0A6P8IJC6</accession>
<dbReference type="InterPro" id="IPR000276">
    <property type="entry name" value="GPCR_Rhodpsn"/>
</dbReference>
<evidence type="ECO:0000259" key="10">
    <source>
        <dbReference type="PROSITE" id="PS50262"/>
    </source>
</evidence>
<feature type="transmembrane region" description="Helical" evidence="9">
    <location>
        <begin position="51"/>
        <end position="78"/>
    </location>
</feature>
<keyword evidence="11" id="KW-1185">Reference proteome</keyword>
<keyword evidence="4 8" id="KW-0297">G-protein coupled receptor</keyword>
<feature type="transmembrane region" description="Helical" evidence="9">
    <location>
        <begin position="274"/>
        <end position="295"/>
    </location>
</feature>
<keyword evidence="3 9" id="KW-1133">Transmembrane helix</keyword>
<reference evidence="12" key="1">
    <citation type="submission" date="2025-08" db="UniProtKB">
        <authorList>
            <consortium name="RefSeq"/>
        </authorList>
    </citation>
    <scope>IDENTIFICATION</scope>
    <source>
        <tissue evidence="12">Tentacle</tissue>
    </source>
</reference>
<dbReference type="PROSITE" id="PS00237">
    <property type="entry name" value="G_PROTEIN_RECEP_F1_1"/>
    <property type="match status" value="1"/>
</dbReference>
<dbReference type="PROSITE" id="PS50262">
    <property type="entry name" value="G_PROTEIN_RECEP_F1_2"/>
    <property type="match status" value="1"/>
</dbReference>
<evidence type="ECO:0000313" key="12">
    <source>
        <dbReference type="RefSeq" id="XP_031566976.1"/>
    </source>
</evidence>
<keyword evidence="6 8" id="KW-0675">Receptor</keyword>
<dbReference type="GO" id="GO:0005886">
    <property type="term" value="C:plasma membrane"/>
    <property type="evidence" value="ECO:0007669"/>
    <property type="project" value="TreeGrafter"/>
</dbReference>
<dbReference type="FunFam" id="1.20.1070.10:FF:000291">
    <property type="entry name" value="Predicted protein"/>
    <property type="match status" value="1"/>
</dbReference>
<evidence type="ECO:0000256" key="9">
    <source>
        <dbReference type="SAM" id="Phobius"/>
    </source>
</evidence>
<dbReference type="RefSeq" id="XP_031566976.1">
    <property type="nucleotide sequence ID" value="XM_031711116.1"/>
</dbReference>
<feature type="transmembrane region" description="Helical" evidence="9">
    <location>
        <begin position="90"/>
        <end position="114"/>
    </location>
</feature>
<feature type="transmembrane region" description="Helical" evidence="9">
    <location>
        <begin position="307"/>
        <end position="331"/>
    </location>
</feature>
<comment type="subcellular location">
    <subcellularLocation>
        <location evidence="1">Membrane</location>
        <topology evidence="1">Multi-pass membrane protein</topology>
    </subcellularLocation>
</comment>
<dbReference type="PRINTS" id="PR00237">
    <property type="entry name" value="GPCRRHODOPSN"/>
</dbReference>
<evidence type="ECO:0000256" key="1">
    <source>
        <dbReference type="ARBA" id="ARBA00004141"/>
    </source>
</evidence>
<evidence type="ECO:0000256" key="8">
    <source>
        <dbReference type="RuleBase" id="RU000688"/>
    </source>
</evidence>
<evidence type="ECO:0000313" key="11">
    <source>
        <dbReference type="Proteomes" id="UP000515163"/>
    </source>
</evidence>
<proteinExistence type="inferred from homology"/>
<keyword evidence="5 9" id="KW-0472">Membrane</keyword>
<dbReference type="Proteomes" id="UP000515163">
    <property type="component" value="Unplaced"/>
</dbReference>
<protein>
    <submittedName>
        <fullName evidence="12">Substance-P receptor-like</fullName>
    </submittedName>
</protein>
<evidence type="ECO:0000256" key="6">
    <source>
        <dbReference type="ARBA" id="ARBA00023170"/>
    </source>
</evidence>